<dbReference type="Proteomes" id="UP001304970">
    <property type="component" value="Chromosome"/>
</dbReference>
<protein>
    <recommendedName>
        <fullName evidence="4">Lipoprotein</fullName>
    </recommendedName>
</protein>
<gene>
    <name evidence="2" type="ORF">MsAm2_12050</name>
</gene>
<name>A0AA96ZVY8_9EURY</name>
<feature type="compositionally biased region" description="Low complexity" evidence="1">
    <location>
        <begin position="36"/>
        <end position="80"/>
    </location>
</feature>
<evidence type="ECO:0008006" key="4">
    <source>
        <dbReference type="Google" id="ProtNLM"/>
    </source>
</evidence>
<keyword evidence="3" id="KW-1185">Reference proteome</keyword>
<feature type="region of interest" description="Disordered" evidence="1">
    <location>
        <begin position="36"/>
        <end position="82"/>
    </location>
</feature>
<proteinExistence type="predicted"/>
<dbReference type="RefSeq" id="WP_338097388.1">
    <property type="nucleotide sequence ID" value="NZ_CP131061.1"/>
</dbReference>
<dbReference type="GeneID" id="89228632"/>
<dbReference type="EMBL" id="CP131061">
    <property type="protein sequence ID" value="WNY27410.1"/>
    <property type="molecule type" value="Genomic_DNA"/>
</dbReference>
<dbReference type="PROSITE" id="PS51257">
    <property type="entry name" value="PROKAR_LIPOPROTEIN"/>
    <property type="match status" value="1"/>
</dbReference>
<reference evidence="2 3" key="1">
    <citation type="submission" date="2023-07" db="EMBL/GenBank/DDBJ databases">
        <title>Closed genome sequence of Methanosarcinaceae archaeon Am2.</title>
        <authorList>
            <person name="Poehlein A."/>
            <person name="Protasov E."/>
            <person name="Platt K."/>
            <person name="Reeh H."/>
            <person name="Daniel R."/>
            <person name="Brune A."/>
        </authorList>
    </citation>
    <scope>NUCLEOTIDE SEQUENCE [LARGE SCALE GENOMIC DNA]</scope>
    <source>
        <strain evidence="2 3">Am2</strain>
    </source>
</reference>
<evidence type="ECO:0000313" key="3">
    <source>
        <dbReference type="Proteomes" id="UP001304970"/>
    </source>
</evidence>
<evidence type="ECO:0000313" key="2">
    <source>
        <dbReference type="EMBL" id="WNY27410.1"/>
    </source>
</evidence>
<evidence type="ECO:0000256" key="1">
    <source>
        <dbReference type="SAM" id="MobiDB-lite"/>
    </source>
</evidence>
<dbReference type="AlphaFoldDB" id="A0AA96ZVY8"/>
<accession>A0AA96ZVY8</accession>
<organism evidence="2 3">
    <name type="scientific">Methanolapillus ohkumae</name>
    <dbReference type="NCBI Taxonomy" id="3028298"/>
    <lineage>
        <taxon>Archaea</taxon>
        <taxon>Methanobacteriati</taxon>
        <taxon>Methanobacteriota</taxon>
        <taxon>Stenosarchaea group</taxon>
        <taxon>Methanomicrobia</taxon>
        <taxon>Methanosarcinales</taxon>
        <taxon>Methanosarcinaceae</taxon>
        <taxon>Methanolapillus</taxon>
    </lineage>
</organism>
<sequence>MKNKFLISAAFLLLMVLVLAFAGCLGSDDNATDANNTTVNNTTNGTNNTTNGTNNTTNGTNNTTNGTNNTTNGTNNTTNTVSTDNATYQAAKVDSVMIHLNSREIVATANITLTSGCQFVDKENATLTGNVSTDKTATGYVQLKTEGGVCTQELRPGFQDFNLGNIDQMEDGNYSVIINGVEAKFSISTDANRMKGILQTQ</sequence>